<proteinExistence type="predicted"/>
<dbReference type="EMBL" id="MU864933">
    <property type="protein sequence ID" value="KAK4466183.1"/>
    <property type="molecule type" value="Genomic_DNA"/>
</dbReference>
<keyword evidence="1" id="KW-0812">Transmembrane</keyword>
<feature type="domain" description="DUF8212" evidence="3">
    <location>
        <begin position="282"/>
        <end position="356"/>
    </location>
</feature>
<accession>A0AAV9I3T6</accession>
<keyword evidence="1" id="KW-1133">Transmembrane helix</keyword>
<feature type="transmembrane region" description="Helical" evidence="1">
    <location>
        <begin position="806"/>
        <end position="828"/>
    </location>
</feature>
<evidence type="ECO:0000259" key="2">
    <source>
        <dbReference type="Pfam" id="PF06985"/>
    </source>
</evidence>
<name>A0AAV9I3T6_9PEZI</name>
<evidence type="ECO:0000313" key="4">
    <source>
        <dbReference type="EMBL" id="KAK4466183.1"/>
    </source>
</evidence>
<dbReference type="InterPro" id="IPR058525">
    <property type="entry name" value="DUF8212"/>
</dbReference>
<dbReference type="AlphaFoldDB" id="A0AAV9I3T6"/>
<keyword evidence="5" id="KW-1185">Reference proteome</keyword>
<sequence length="834" mass="95209">MRLIKASSLEFQEFFDSNTPQYAILSHTWGDEEVSFADARLEFSQIKDSIAENWFQGIDGFIPSLPLRAGLSKILHACLQALKDGLYYVWVDTCCIDKTSSAELSEAINSMFRWYEQAEVCYAYLADVPPRSARNAVDPGPKFASSRWFTRGWTLQELLAPAKVLFFASDWSIMGTRAELCSLISSITDIDAYFLNSGSRRMGRDNEPINAYTTAVGSKTRVSMAQGRYFREGCDRKLSRASVAERMSWASKRETTRVEDEAYCLLGILGVNMPLIYGEGGRAFIRLQEEVLKISDDLTILAWGLNLEMARLESHERFHPWRACSYRAAVLRPKDRSRIGFLAQRPADFRGCGKVIRLDIGNIGVDVVSTMNNRRLSIKLPLSEDRHPYLILPCRLKDHLWQFLAISLIHKDGNTFSRASSDVILVDHAAWDRWAMTTVDLLTRTEASETHAEILDYSFSIRHLPRGFSLVGVEPQATYDLSQHIIAPDPAFLRGTILDFGGEDAPSMTVSLNLLHDFSEAGFKVTVKATNLALSHSSIRVLMTSNIIPIRPEEVQGLRSHKYAFFTPKEILHVTAFPTKLRGKILLAIDIKRRHFHGGLQRVLATFMLDVHGYLFDTLIRILTPPRRAYIRRDLLSLVIRCWDLIMSNKVPFVLMAMPWITLPIFTRNFDKLGKLSLQHRLPATILTPLLALLLEHIRTLQTALPWVSFLFPRTAGFLRKLRYTLPRALVFFILGATISFENVFDNLLRVSSIWMLTIRTVLRIKREPSLVNQGLMEFLGMNFALLYLHWSLVPIRAFADFDFQIYIFYMFLFSVFFSVLNSGILLLNLSWRI</sequence>
<comment type="caution">
    <text evidence="4">The sequence shown here is derived from an EMBL/GenBank/DDBJ whole genome shotgun (WGS) entry which is preliminary data.</text>
</comment>
<gene>
    <name evidence="4" type="ORF">QBC42DRAFT_259661</name>
</gene>
<evidence type="ECO:0000313" key="5">
    <source>
        <dbReference type="Proteomes" id="UP001321749"/>
    </source>
</evidence>
<feature type="domain" description="Heterokaryon incompatibility" evidence="2">
    <location>
        <begin position="22"/>
        <end position="132"/>
    </location>
</feature>
<reference evidence="4" key="1">
    <citation type="journal article" date="2023" name="Mol. Phylogenet. Evol.">
        <title>Genome-scale phylogeny and comparative genomics of the fungal order Sordariales.</title>
        <authorList>
            <person name="Hensen N."/>
            <person name="Bonometti L."/>
            <person name="Westerberg I."/>
            <person name="Brannstrom I.O."/>
            <person name="Guillou S."/>
            <person name="Cros-Aarteil S."/>
            <person name="Calhoun S."/>
            <person name="Haridas S."/>
            <person name="Kuo A."/>
            <person name="Mondo S."/>
            <person name="Pangilinan J."/>
            <person name="Riley R."/>
            <person name="LaButti K."/>
            <person name="Andreopoulos B."/>
            <person name="Lipzen A."/>
            <person name="Chen C."/>
            <person name="Yan M."/>
            <person name="Daum C."/>
            <person name="Ng V."/>
            <person name="Clum A."/>
            <person name="Steindorff A."/>
            <person name="Ohm R.A."/>
            <person name="Martin F."/>
            <person name="Silar P."/>
            <person name="Natvig D.O."/>
            <person name="Lalanne C."/>
            <person name="Gautier V."/>
            <person name="Ament-Velasquez S.L."/>
            <person name="Kruys A."/>
            <person name="Hutchinson M.I."/>
            <person name="Powell A.J."/>
            <person name="Barry K."/>
            <person name="Miller A.N."/>
            <person name="Grigoriev I.V."/>
            <person name="Debuchy R."/>
            <person name="Gladieux P."/>
            <person name="Hiltunen Thoren M."/>
            <person name="Johannesson H."/>
        </authorList>
    </citation>
    <scope>NUCLEOTIDE SEQUENCE</scope>
    <source>
        <strain evidence="4">PSN324</strain>
    </source>
</reference>
<dbReference type="Proteomes" id="UP001321749">
    <property type="component" value="Unassembled WGS sequence"/>
</dbReference>
<evidence type="ECO:0000256" key="1">
    <source>
        <dbReference type="SAM" id="Phobius"/>
    </source>
</evidence>
<protein>
    <submittedName>
        <fullName evidence="4">Heterokaryon incompatibility protein-domain-containing protein</fullName>
    </submittedName>
</protein>
<evidence type="ECO:0000259" key="3">
    <source>
        <dbReference type="Pfam" id="PF26640"/>
    </source>
</evidence>
<dbReference type="InterPro" id="IPR010730">
    <property type="entry name" value="HET"/>
</dbReference>
<dbReference type="Pfam" id="PF06985">
    <property type="entry name" value="HET"/>
    <property type="match status" value="1"/>
</dbReference>
<reference evidence="4" key="2">
    <citation type="submission" date="2023-06" db="EMBL/GenBank/DDBJ databases">
        <authorList>
            <consortium name="Lawrence Berkeley National Laboratory"/>
            <person name="Mondo S.J."/>
            <person name="Hensen N."/>
            <person name="Bonometti L."/>
            <person name="Westerberg I."/>
            <person name="Brannstrom I.O."/>
            <person name="Guillou S."/>
            <person name="Cros-Aarteil S."/>
            <person name="Calhoun S."/>
            <person name="Haridas S."/>
            <person name="Kuo A."/>
            <person name="Pangilinan J."/>
            <person name="Riley R."/>
            <person name="Labutti K."/>
            <person name="Andreopoulos B."/>
            <person name="Lipzen A."/>
            <person name="Chen C."/>
            <person name="Yanf M."/>
            <person name="Daum C."/>
            <person name="Ng V."/>
            <person name="Clum A."/>
            <person name="Steindorff A."/>
            <person name="Ohm R."/>
            <person name="Martin F."/>
            <person name="Silar P."/>
            <person name="Natvig D."/>
            <person name="Lalanne C."/>
            <person name="Gautier V."/>
            <person name="Ament-Velasquez S.L."/>
            <person name="Kruys A."/>
            <person name="Hutchinson M.I."/>
            <person name="Powell A.J."/>
            <person name="Barry K."/>
            <person name="Miller A.N."/>
            <person name="Grigoriev I.V."/>
            <person name="Debuchy R."/>
            <person name="Gladieux P."/>
            <person name="Thoren M.H."/>
            <person name="Johannesson H."/>
        </authorList>
    </citation>
    <scope>NUCLEOTIDE SEQUENCE</scope>
    <source>
        <strain evidence="4">PSN324</strain>
    </source>
</reference>
<feature type="transmembrane region" description="Helical" evidence="1">
    <location>
        <begin position="775"/>
        <end position="794"/>
    </location>
</feature>
<dbReference type="Pfam" id="PF26640">
    <property type="entry name" value="DUF8212"/>
    <property type="match status" value="1"/>
</dbReference>
<feature type="transmembrane region" description="Helical" evidence="1">
    <location>
        <begin position="724"/>
        <end position="741"/>
    </location>
</feature>
<dbReference type="PANTHER" id="PTHR10622">
    <property type="entry name" value="HET DOMAIN-CONTAINING PROTEIN"/>
    <property type="match status" value="1"/>
</dbReference>
<keyword evidence="1" id="KW-0472">Membrane</keyword>
<dbReference type="PANTHER" id="PTHR10622:SF10">
    <property type="entry name" value="HET DOMAIN-CONTAINING PROTEIN"/>
    <property type="match status" value="1"/>
</dbReference>
<organism evidence="4 5">
    <name type="scientific">Cladorrhinum samala</name>
    <dbReference type="NCBI Taxonomy" id="585594"/>
    <lineage>
        <taxon>Eukaryota</taxon>
        <taxon>Fungi</taxon>
        <taxon>Dikarya</taxon>
        <taxon>Ascomycota</taxon>
        <taxon>Pezizomycotina</taxon>
        <taxon>Sordariomycetes</taxon>
        <taxon>Sordariomycetidae</taxon>
        <taxon>Sordariales</taxon>
        <taxon>Podosporaceae</taxon>
        <taxon>Cladorrhinum</taxon>
    </lineage>
</organism>